<evidence type="ECO:0000313" key="2">
    <source>
        <dbReference type="EMBL" id="PUZ55617.1"/>
    </source>
</evidence>
<protein>
    <submittedName>
        <fullName evidence="2">Uncharacterized protein</fullName>
    </submittedName>
</protein>
<organism evidence="2 3">
    <name type="scientific">Panicum hallii var. hallii</name>
    <dbReference type="NCBI Taxonomy" id="1504633"/>
    <lineage>
        <taxon>Eukaryota</taxon>
        <taxon>Viridiplantae</taxon>
        <taxon>Streptophyta</taxon>
        <taxon>Embryophyta</taxon>
        <taxon>Tracheophyta</taxon>
        <taxon>Spermatophyta</taxon>
        <taxon>Magnoliopsida</taxon>
        <taxon>Liliopsida</taxon>
        <taxon>Poales</taxon>
        <taxon>Poaceae</taxon>
        <taxon>PACMAD clade</taxon>
        <taxon>Panicoideae</taxon>
        <taxon>Panicodae</taxon>
        <taxon>Paniceae</taxon>
        <taxon>Panicinae</taxon>
        <taxon>Panicum</taxon>
        <taxon>Panicum sect. Panicum</taxon>
    </lineage>
</organism>
<evidence type="ECO:0000256" key="1">
    <source>
        <dbReference type="SAM" id="Phobius"/>
    </source>
</evidence>
<reference evidence="2 3" key="1">
    <citation type="submission" date="2018-04" db="EMBL/GenBank/DDBJ databases">
        <title>WGS assembly of Panicum hallii var. hallii HAL2.</title>
        <authorList>
            <person name="Lovell J."/>
            <person name="Jenkins J."/>
            <person name="Lowry D."/>
            <person name="Mamidi S."/>
            <person name="Sreedasyam A."/>
            <person name="Weng X."/>
            <person name="Barry K."/>
            <person name="Bonette J."/>
            <person name="Campitelli B."/>
            <person name="Daum C."/>
            <person name="Gordon S."/>
            <person name="Gould B."/>
            <person name="Lipzen A."/>
            <person name="MacQueen A."/>
            <person name="Palacio-Mejia J."/>
            <person name="Plott C."/>
            <person name="Shakirov E."/>
            <person name="Shu S."/>
            <person name="Yoshinaga Y."/>
            <person name="Zane M."/>
            <person name="Rokhsar D."/>
            <person name="Grimwood J."/>
            <person name="Schmutz J."/>
            <person name="Juenger T."/>
        </authorList>
    </citation>
    <scope>NUCLEOTIDE SEQUENCE [LARGE SCALE GENOMIC DNA]</scope>
    <source>
        <strain evidence="3">cv. HAL2</strain>
    </source>
</reference>
<keyword evidence="1" id="KW-1133">Transmembrane helix</keyword>
<name>A0A2T7DJ82_9POAL</name>
<keyword evidence="3" id="KW-1185">Reference proteome</keyword>
<dbReference type="Proteomes" id="UP000244336">
    <property type="component" value="Chromosome 5"/>
</dbReference>
<dbReference type="EMBL" id="CM009753">
    <property type="protein sequence ID" value="PUZ55617.1"/>
    <property type="molecule type" value="Genomic_DNA"/>
</dbReference>
<keyword evidence="1" id="KW-0812">Transmembrane</keyword>
<dbReference type="AlphaFoldDB" id="A0A2T7DJ82"/>
<evidence type="ECO:0000313" key="3">
    <source>
        <dbReference type="Proteomes" id="UP000244336"/>
    </source>
</evidence>
<dbReference type="Gramene" id="PUZ55617">
    <property type="protein sequence ID" value="PUZ55617"/>
    <property type="gene ID" value="GQ55_5G226700"/>
</dbReference>
<sequence>MSVSCKRRDRQSTHHQAHLSRRYLSEMTEINTRMIFRNFIYFLSFLCFLFLLLPFVVIALSKKKNTILVLSYVKSSQVRLSKSTNTYDTK</sequence>
<gene>
    <name evidence="2" type="ORF">GQ55_5G226700</name>
</gene>
<accession>A0A2T7DJ82</accession>
<keyword evidence="1" id="KW-0472">Membrane</keyword>
<proteinExistence type="predicted"/>
<feature type="transmembrane region" description="Helical" evidence="1">
    <location>
        <begin position="39"/>
        <end position="60"/>
    </location>
</feature>